<name>A0ABY8W6A5_9ACTN</name>
<dbReference type="Pfam" id="PF04932">
    <property type="entry name" value="Wzy_C"/>
    <property type="match status" value="1"/>
</dbReference>
<evidence type="ECO:0000256" key="5">
    <source>
        <dbReference type="SAM" id="Phobius"/>
    </source>
</evidence>
<keyword evidence="3 5" id="KW-1133">Transmembrane helix</keyword>
<protein>
    <submittedName>
        <fullName evidence="7">O-antigen ligase family protein</fullName>
    </submittedName>
</protein>
<organism evidence="7 8">
    <name type="scientific">Actinoplanes oblitus</name>
    <dbReference type="NCBI Taxonomy" id="3040509"/>
    <lineage>
        <taxon>Bacteria</taxon>
        <taxon>Bacillati</taxon>
        <taxon>Actinomycetota</taxon>
        <taxon>Actinomycetes</taxon>
        <taxon>Micromonosporales</taxon>
        <taxon>Micromonosporaceae</taxon>
        <taxon>Actinoplanes</taxon>
    </lineage>
</organism>
<accession>A0ABY8W6A5</accession>
<dbReference type="InterPro" id="IPR051533">
    <property type="entry name" value="WaaL-like"/>
</dbReference>
<keyword evidence="7" id="KW-0436">Ligase</keyword>
<evidence type="ECO:0000256" key="1">
    <source>
        <dbReference type="ARBA" id="ARBA00004141"/>
    </source>
</evidence>
<feature type="transmembrane region" description="Helical" evidence="5">
    <location>
        <begin position="161"/>
        <end position="183"/>
    </location>
</feature>
<keyword evidence="4 5" id="KW-0472">Membrane</keyword>
<reference evidence="7 8" key="1">
    <citation type="submission" date="2023-06" db="EMBL/GenBank/DDBJ databases">
        <authorList>
            <person name="Yushchuk O."/>
            <person name="Binda E."/>
            <person name="Ruckert-Reed C."/>
            <person name="Fedorenko V."/>
            <person name="Kalinowski J."/>
            <person name="Marinelli F."/>
        </authorList>
    </citation>
    <scope>NUCLEOTIDE SEQUENCE [LARGE SCALE GENOMIC DNA]</scope>
    <source>
        <strain evidence="7 8">NRRL 3884</strain>
    </source>
</reference>
<comment type="subcellular location">
    <subcellularLocation>
        <location evidence="1">Membrane</location>
        <topology evidence="1">Multi-pass membrane protein</topology>
    </subcellularLocation>
</comment>
<evidence type="ECO:0000313" key="8">
    <source>
        <dbReference type="Proteomes" id="UP001240150"/>
    </source>
</evidence>
<dbReference type="PANTHER" id="PTHR37422:SF13">
    <property type="entry name" value="LIPOPOLYSACCHARIDE BIOSYNTHESIS PROTEIN PA4999-RELATED"/>
    <property type="match status" value="1"/>
</dbReference>
<keyword evidence="2 5" id="KW-0812">Transmembrane</keyword>
<evidence type="ECO:0000313" key="7">
    <source>
        <dbReference type="EMBL" id="WIM92882.1"/>
    </source>
</evidence>
<evidence type="ECO:0000256" key="3">
    <source>
        <dbReference type="ARBA" id="ARBA00022989"/>
    </source>
</evidence>
<feature type="transmembrane region" description="Helical" evidence="5">
    <location>
        <begin position="190"/>
        <end position="223"/>
    </location>
</feature>
<dbReference type="EMBL" id="CP126980">
    <property type="protein sequence ID" value="WIM92882.1"/>
    <property type="molecule type" value="Genomic_DNA"/>
</dbReference>
<proteinExistence type="predicted"/>
<evidence type="ECO:0000259" key="6">
    <source>
        <dbReference type="Pfam" id="PF04932"/>
    </source>
</evidence>
<sequence length="431" mass="43772">MRTGQRHLRPSLLIAGTVLLACLPGATGDPATSRLSPADVAAGLLVAVIAVRLLAGLRTGVRWGWLPFGVALASFALATVTASDVSTSVFGFIRYAEIFVLVPVAVALSVRDRYDLRVVAGAFVTIAAAEGAVGVHQYLTGTGASYAGEYVRAIGTFGPEAIMALATLLGYGIVVALALGLAAHGPARPLLIVLAGLLLVPLALTLSRGAWIATAVAVLAVLAVANWRVAAGVAGAGALLLVTLSLTAGGNAANGTFVQRVTSIATSASSPDQSVLDRYALWRTATAIWADHPVLGVGIKDFAGYRDSYASVALSAGSDIGDPSSGMGREPLQSAHNQYLQVLSEQGTIGLLAFGGLLAALAVSSLRRVSPGPEKHFLDLAAPGIIAWTLIDFVYGDLGGGPAAVLLAVLLGLAARRALIVPATRPVAVAA</sequence>
<feature type="transmembrane region" description="Helical" evidence="5">
    <location>
        <begin position="120"/>
        <end position="141"/>
    </location>
</feature>
<feature type="transmembrane region" description="Helical" evidence="5">
    <location>
        <begin position="38"/>
        <end position="57"/>
    </location>
</feature>
<feature type="transmembrane region" description="Helical" evidence="5">
    <location>
        <begin position="386"/>
        <end position="415"/>
    </location>
</feature>
<dbReference type="InterPro" id="IPR007016">
    <property type="entry name" value="O-antigen_ligase-rel_domated"/>
</dbReference>
<evidence type="ECO:0000256" key="4">
    <source>
        <dbReference type="ARBA" id="ARBA00023136"/>
    </source>
</evidence>
<feature type="domain" description="O-antigen ligase-related" evidence="6">
    <location>
        <begin position="195"/>
        <end position="354"/>
    </location>
</feature>
<feature type="transmembrane region" description="Helical" evidence="5">
    <location>
        <begin position="348"/>
        <end position="366"/>
    </location>
</feature>
<dbReference type="PROSITE" id="PS51257">
    <property type="entry name" value="PROKAR_LIPOPROTEIN"/>
    <property type="match status" value="1"/>
</dbReference>
<dbReference type="GO" id="GO:0016874">
    <property type="term" value="F:ligase activity"/>
    <property type="evidence" value="ECO:0007669"/>
    <property type="project" value="UniProtKB-KW"/>
</dbReference>
<feature type="transmembrane region" description="Helical" evidence="5">
    <location>
        <begin position="64"/>
        <end position="83"/>
    </location>
</feature>
<evidence type="ECO:0000256" key="2">
    <source>
        <dbReference type="ARBA" id="ARBA00022692"/>
    </source>
</evidence>
<dbReference type="Proteomes" id="UP001240150">
    <property type="component" value="Chromosome"/>
</dbReference>
<dbReference type="RefSeq" id="WP_284914089.1">
    <property type="nucleotide sequence ID" value="NZ_CP126980.1"/>
</dbReference>
<dbReference type="PANTHER" id="PTHR37422">
    <property type="entry name" value="TEICHURONIC ACID BIOSYNTHESIS PROTEIN TUAE"/>
    <property type="match status" value="1"/>
</dbReference>
<feature type="transmembrane region" description="Helical" evidence="5">
    <location>
        <begin position="89"/>
        <end position="108"/>
    </location>
</feature>
<feature type="transmembrane region" description="Helical" evidence="5">
    <location>
        <begin position="229"/>
        <end position="250"/>
    </location>
</feature>
<gene>
    <name evidence="7" type="ORF">ACTOB_004840</name>
</gene>
<keyword evidence="8" id="KW-1185">Reference proteome</keyword>